<gene>
    <name evidence="2" type="ORF">Cflav_PD6043</name>
</gene>
<evidence type="ECO:0000313" key="3">
    <source>
        <dbReference type="Proteomes" id="UP000003688"/>
    </source>
</evidence>
<dbReference type="AlphaFoldDB" id="B9XA67"/>
<keyword evidence="1" id="KW-0812">Transmembrane</keyword>
<accession>B9XA67</accession>
<dbReference type="STRING" id="320771.Cflav_PD6043"/>
<proteinExistence type="predicted"/>
<evidence type="ECO:0000256" key="1">
    <source>
        <dbReference type="SAM" id="Phobius"/>
    </source>
</evidence>
<dbReference type="Proteomes" id="UP000003688">
    <property type="component" value="Unassembled WGS sequence"/>
</dbReference>
<reference evidence="2 3" key="1">
    <citation type="journal article" date="2011" name="J. Bacteriol.">
        <title>Genome sequence of 'Pedosphaera parvula' Ellin514, an aerobic Verrucomicrobial isolate from pasture soil.</title>
        <authorList>
            <person name="Kant R."/>
            <person name="van Passel M.W."/>
            <person name="Sangwan P."/>
            <person name="Palva A."/>
            <person name="Lucas S."/>
            <person name="Copeland A."/>
            <person name="Lapidus A."/>
            <person name="Glavina Del Rio T."/>
            <person name="Dalin E."/>
            <person name="Tice H."/>
            <person name="Bruce D."/>
            <person name="Goodwin L."/>
            <person name="Pitluck S."/>
            <person name="Chertkov O."/>
            <person name="Larimer F.W."/>
            <person name="Land M.L."/>
            <person name="Hauser L."/>
            <person name="Brettin T.S."/>
            <person name="Detter J.C."/>
            <person name="Han S."/>
            <person name="de Vos W.M."/>
            <person name="Janssen P.H."/>
            <person name="Smidt H."/>
        </authorList>
    </citation>
    <scope>NUCLEOTIDE SEQUENCE [LARGE SCALE GENOMIC DNA]</scope>
    <source>
        <strain evidence="2 3">Ellin514</strain>
    </source>
</reference>
<name>B9XA67_PEDPL</name>
<feature type="transmembrane region" description="Helical" evidence="1">
    <location>
        <begin position="92"/>
        <end position="112"/>
    </location>
</feature>
<protein>
    <submittedName>
        <fullName evidence="2">Uncharacterized protein</fullName>
    </submittedName>
</protein>
<feature type="transmembrane region" description="Helical" evidence="1">
    <location>
        <begin position="37"/>
        <end position="56"/>
    </location>
</feature>
<keyword evidence="3" id="KW-1185">Reference proteome</keyword>
<keyword evidence="1" id="KW-0472">Membrane</keyword>
<comment type="caution">
    <text evidence="2">The sequence shown here is derived from an EMBL/GenBank/DDBJ whole genome shotgun (WGS) entry which is preliminary data.</text>
</comment>
<dbReference type="RefSeq" id="WP_007412715.1">
    <property type="nucleotide sequence ID" value="NZ_ABOX02000001.1"/>
</dbReference>
<dbReference type="EMBL" id="ABOX02000001">
    <property type="protein sequence ID" value="EEF63408.1"/>
    <property type="molecule type" value="Genomic_DNA"/>
</dbReference>
<keyword evidence="1" id="KW-1133">Transmembrane helix</keyword>
<evidence type="ECO:0000313" key="2">
    <source>
        <dbReference type="EMBL" id="EEF63408.1"/>
    </source>
</evidence>
<feature type="transmembrane region" description="Helical" evidence="1">
    <location>
        <begin position="68"/>
        <end position="86"/>
    </location>
</feature>
<sequence precursor="true">MKAVFRSLCLLFLAVALVSVAGLLVFDGLNHLRMTSLHQHIGAIAVMLIGCSLIWEQLSSKDPWKEKLKLTLLGIAFVLWGGEQFLSPCPLLTAMDSMVVLIFVSDLSLVILSRLRRQRRMSLNNDVCVSPEGELTSPISECARITGDSSKRINH</sequence>
<organism evidence="2 3">
    <name type="scientific">Pedosphaera parvula (strain Ellin514)</name>
    <dbReference type="NCBI Taxonomy" id="320771"/>
    <lineage>
        <taxon>Bacteria</taxon>
        <taxon>Pseudomonadati</taxon>
        <taxon>Verrucomicrobiota</taxon>
        <taxon>Pedosphaerae</taxon>
        <taxon>Pedosphaerales</taxon>
        <taxon>Pedosphaeraceae</taxon>
        <taxon>Pedosphaera</taxon>
    </lineage>
</organism>